<dbReference type="Pfam" id="PF13279">
    <property type="entry name" value="4HBT_2"/>
    <property type="match status" value="1"/>
</dbReference>
<reference evidence="3 4" key="1">
    <citation type="submission" date="2019-03" db="EMBL/GenBank/DDBJ databases">
        <title>Genomic Encyclopedia of Type Strains, Phase IV (KMG-IV): sequencing the most valuable type-strain genomes for metagenomic binning, comparative biology and taxonomic classification.</title>
        <authorList>
            <person name="Goeker M."/>
        </authorList>
    </citation>
    <scope>NUCLEOTIDE SEQUENCE [LARGE SCALE GENOMIC DNA]</scope>
    <source>
        <strain evidence="3 4">DSM 22958</strain>
    </source>
</reference>
<evidence type="ECO:0000313" key="4">
    <source>
        <dbReference type="Proteomes" id="UP000294881"/>
    </source>
</evidence>
<name>A0A4R2GXS9_9HYPH</name>
<dbReference type="InterPro" id="IPR050563">
    <property type="entry name" value="4-hydroxybenzoyl-CoA_TE"/>
</dbReference>
<evidence type="ECO:0000313" key="3">
    <source>
        <dbReference type="EMBL" id="TCO15844.1"/>
    </source>
</evidence>
<organism evidence="3 4">
    <name type="scientific">Camelimonas lactis</name>
    <dbReference type="NCBI Taxonomy" id="659006"/>
    <lineage>
        <taxon>Bacteria</taxon>
        <taxon>Pseudomonadati</taxon>
        <taxon>Pseudomonadota</taxon>
        <taxon>Alphaproteobacteria</taxon>
        <taxon>Hyphomicrobiales</taxon>
        <taxon>Chelatococcaceae</taxon>
        <taxon>Camelimonas</taxon>
    </lineage>
</organism>
<dbReference type="SUPFAM" id="SSF54637">
    <property type="entry name" value="Thioesterase/thiol ester dehydrase-isomerase"/>
    <property type="match status" value="1"/>
</dbReference>
<dbReference type="RefSeq" id="WP_165909841.1">
    <property type="nucleotide sequence ID" value="NZ_JBHUNN010000002.1"/>
</dbReference>
<gene>
    <name evidence="3" type="ORF">EV666_10192</name>
</gene>
<accession>A0A4R2GXS9</accession>
<evidence type="ECO:0000256" key="2">
    <source>
        <dbReference type="ARBA" id="ARBA00022801"/>
    </source>
</evidence>
<dbReference type="EMBL" id="SLWL01000001">
    <property type="protein sequence ID" value="TCO15844.1"/>
    <property type="molecule type" value="Genomic_DNA"/>
</dbReference>
<dbReference type="Gene3D" id="3.10.129.10">
    <property type="entry name" value="Hotdog Thioesterase"/>
    <property type="match status" value="1"/>
</dbReference>
<protein>
    <submittedName>
        <fullName evidence="3">Acyl-CoA thioester hydrolase</fullName>
    </submittedName>
</protein>
<sequence>MAEQPAVRRPARPGRAAFQHFTPIQTRWLDNDVYGHVNNSVYGHYVDTAINDWLIGNGIVDLHGAHGLIGLVVETRCLFFDSVAFPDRLEAGLRVAALGRSSVTFEVGIFRQGETLASALGVCVHVYVDRTTRRPTPLPEAERGKFATLLASASD</sequence>
<dbReference type="PANTHER" id="PTHR31793:SF27">
    <property type="entry name" value="NOVEL THIOESTERASE SUPERFAMILY DOMAIN AND SAPOSIN A-TYPE DOMAIN CONTAINING PROTEIN (0610012H03RIK)"/>
    <property type="match status" value="1"/>
</dbReference>
<comment type="caution">
    <text evidence="3">The sequence shown here is derived from an EMBL/GenBank/DDBJ whole genome shotgun (WGS) entry which is preliminary data.</text>
</comment>
<keyword evidence="2 3" id="KW-0378">Hydrolase</keyword>
<dbReference type="CDD" id="cd00586">
    <property type="entry name" value="4HBT"/>
    <property type="match status" value="1"/>
</dbReference>
<proteinExistence type="inferred from homology"/>
<dbReference type="AlphaFoldDB" id="A0A4R2GXS9"/>
<comment type="similarity">
    <text evidence="1">Belongs to the 4-hydroxybenzoyl-CoA thioesterase family.</text>
</comment>
<dbReference type="GO" id="GO:0047617">
    <property type="term" value="F:fatty acyl-CoA hydrolase activity"/>
    <property type="evidence" value="ECO:0007669"/>
    <property type="project" value="TreeGrafter"/>
</dbReference>
<keyword evidence="4" id="KW-1185">Reference proteome</keyword>
<evidence type="ECO:0000256" key="1">
    <source>
        <dbReference type="ARBA" id="ARBA00005953"/>
    </source>
</evidence>
<dbReference type="PANTHER" id="PTHR31793">
    <property type="entry name" value="4-HYDROXYBENZOYL-COA THIOESTERASE FAMILY MEMBER"/>
    <property type="match status" value="1"/>
</dbReference>
<dbReference type="Proteomes" id="UP000294881">
    <property type="component" value="Unassembled WGS sequence"/>
</dbReference>
<dbReference type="InterPro" id="IPR029069">
    <property type="entry name" value="HotDog_dom_sf"/>
</dbReference>